<proteinExistence type="inferred from homology"/>
<evidence type="ECO:0000256" key="1">
    <source>
        <dbReference type="ARBA" id="ARBA00006484"/>
    </source>
</evidence>
<dbReference type="SUPFAM" id="SSF51735">
    <property type="entry name" value="NAD(P)-binding Rossmann-fold domains"/>
    <property type="match status" value="1"/>
</dbReference>
<sequence length="293" mass="31500">MQTVSDSTAFITGAASGIGLGMARAFAAEGAKLALADLDEDALGQAKRELDAITEVITIPLDVRDREAMAAAADRTERELGPVAVLCNNAGVGSGMGGMNLETMSYEHWDHTLGVNLGGVVNGVQTFVPRMVERGGPAHVVNTSSGSGLAVTGGAQFMYCASKYAVTGLSETIGNLLKLYGIGLTLVSPGFVATRIAETTRRLDPAEAEAESMDPEYREKLERFEALFEPFGQDPDEVGTMVLEAIHNDRLYCQPDRLMAEPIQARCRALLEAMPQETERDRKMAEMLEKARR</sequence>
<comment type="similarity">
    <text evidence="1 4">Belongs to the short-chain dehydrogenases/reductases (SDR) family.</text>
</comment>
<gene>
    <name evidence="5" type="ORF">BKA07_003531</name>
</gene>
<dbReference type="InterPro" id="IPR036291">
    <property type="entry name" value="NAD(P)-bd_dom_sf"/>
</dbReference>
<dbReference type="RefSeq" id="WP_167952294.1">
    <property type="nucleotide sequence ID" value="NZ_BAAAPQ010000038.1"/>
</dbReference>
<dbReference type="PANTHER" id="PTHR43391">
    <property type="entry name" value="RETINOL DEHYDROGENASE-RELATED"/>
    <property type="match status" value="1"/>
</dbReference>
<dbReference type="CDD" id="cd05233">
    <property type="entry name" value="SDR_c"/>
    <property type="match status" value="1"/>
</dbReference>
<evidence type="ECO:0000313" key="5">
    <source>
        <dbReference type="EMBL" id="NJC58496.1"/>
    </source>
</evidence>
<evidence type="ECO:0000256" key="3">
    <source>
        <dbReference type="ARBA" id="ARBA00023002"/>
    </source>
</evidence>
<dbReference type="PRINTS" id="PR00080">
    <property type="entry name" value="SDRFAMILY"/>
</dbReference>
<dbReference type="InterPro" id="IPR002347">
    <property type="entry name" value="SDR_fam"/>
</dbReference>
<dbReference type="Pfam" id="PF00106">
    <property type="entry name" value="adh_short"/>
    <property type="match status" value="1"/>
</dbReference>
<dbReference type="EMBL" id="JAATJN010000001">
    <property type="protein sequence ID" value="NJC58496.1"/>
    <property type="molecule type" value="Genomic_DNA"/>
</dbReference>
<keyword evidence="6" id="KW-1185">Reference proteome</keyword>
<organism evidence="5 6">
    <name type="scientific">Brevibacterium marinum</name>
    <dbReference type="NCBI Taxonomy" id="418643"/>
    <lineage>
        <taxon>Bacteria</taxon>
        <taxon>Bacillati</taxon>
        <taxon>Actinomycetota</taxon>
        <taxon>Actinomycetes</taxon>
        <taxon>Micrococcales</taxon>
        <taxon>Brevibacteriaceae</taxon>
        <taxon>Brevibacterium</taxon>
    </lineage>
</organism>
<evidence type="ECO:0000313" key="6">
    <source>
        <dbReference type="Proteomes" id="UP000576792"/>
    </source>
</evidence>
<reference evidence="5 6" key="1">
    <citation type="submission" date="2020-03" db="EMBL/GenBank/DDBJ databases">
        <title>Sequencing the genomes of 1000 actinobacteria strains.</title>
        <authorList>
            <person name="Klenk H.-P."/>
        </authorList>
    </citation>
    <scope>NUCLEOTIDE SEQUENCE [LARGE SCALE GENOMIC DNA]</scope>
    <source>
        <strain evidence="5 6">DSM 18964</strain>
    </source>
</reference>
<protein>
    <submittedName>
        <fullName evidence="5">NAD(P)-dependent dehydrogenase (Short-subunit alcohol dehydrogenase family)</fullName>
    </submittedName>
</protein>
<dbReference type="PRINTS" id="PR00081">
    <property type="entry name" value="GDHRDH"/>
</dbReference>
<accession>A0A846S2W4</accession>
<dbReference type="PANTHER" id="PTHR43391:SF14">
    <property type="entry name" value="DEHYDROGENASE_REDUCTASE SDR FAMILY PROTEIN 7-LIKE"/>
    <property type="match status" value="1"/>
</dbReference>
<keyword evidence="3" id="KW-0560">Oxidoreductase</keyword>
<dbReference type="Proteomes" id="UP000576792">
    <property type="component" value="Unassembled WGS sequence"/>
</dbReference>
<comment type="caution">
    <text evidence="5">The sequence shown here is derived from an EMBL/GenBank/DDBJ whole genome shotgun (WGS) entry which is preliminary data.</text>
</comment>
<dbReference type="AlphaFoldDB" id="A0A846S2W4"/>
<dbReference type="GO" id="GO:0016491">
    <property type="term" value="F:oxidoreductase activity"/>
    <property type="evidence" value="ECO:0007669"/>
    <property type="project" value="UniProtKB-KW"/>
</dbReference>
<evidence type="ECO:0000256" key="4">
    <source>
        <dbReference type="RuleBase" id="RU000363"/>
    </source>
</evidence>
<keyword evidence="2" id="KW-0521">NADP</keyword>
<dbReference type="Gene3D" id="3.40.50.720">
    <property type="entry name" value="NAD(P)-binding Rossmann-like Domain"/>
    <property type="match status" value="1"/>
</dbReference>
<name>A0A846S2W4_9MICO</name>
<evidence type="ECO:0000256" key="2">
    <source>
        <dbReference type="ARBA" id="ARBA00022857"/>
    </source>
</evidence>